<organism evidence="2 3">
    <name type="scientific">Eubacterium oxidoreducens</name>
    <dbReference type="NCBI Taxonomy" id="1732"/>
    <lineage>
        <taxon>Bacteria</taxon>
        <taxon>Bacillati</taxon>
        <taxon>Bacillota</taxon>
        <taxon>Clostridia</taxon>
        <taxon>Eubacteriales</taxon>
        <taxon>Eubacteriaceae</taxon>
        <taxon>Eubacterium</taxon>
    </lineage>
</organism>
<gene>
    <name evidence="2" type="ORF">SAMN02910417_02602</name>
</gene>
<dbReference type="CDD" id="cd00085">
    <property type="entry name" value="HNHc"/>
    <property type="match status" value="1"/>
</dbReference>
<dbReference type="RefSeq" id="WP_242870592.1">
    <property type="nucleotide sequence ID" value="NZ_FMXR01000025.1"/>
</dbReference>
<dbReference type="InterPro" id="IPR003615">
    <property type="entry name" value="HNH_nuc"/>
</dbReference>
<dbReference type="EMBL" id="FMXR01000025">
    <property type="protein sequence ID" value="SDB35287.1"/>
    <property type="molecule type" value="Genomic_DNA"/>
</dbReference>
<keyword evidence="3" id="KW-1185">Reference proteome</keyword>
<keyword evidence="2" id="KW-0255">Endonuclease</keyword>
<protein>
    <submittedName>
        <fullName evidence="2">HNH endonuclease</fullName>
    </submittedName>
</protein>
<accession>A0A1G6CQX9</accession>
<dbReference type="STRING" id="1732.SAMN02910417_02602"/>
<evidence type="ECO:0000313" key="2">
    <source>
        <dbReference type="EMBL" id="SDB35287.1"/>
    </source>
</evidence>
<name>A0A1G6CQX9_EUBOX</name>
<keyword evidence="2" id="KW-0378">Hydrolase</keyword>
<dbReference type="AlphaFoldDB" id="A0A1G6CQX9"/>
<feature type="domain" description="HNH nuclease" evidence="1">
    <location>
        <begin position="261"/>
        <end position="301"/>
    </location>
</feature>
<reference evidence="2 3" key="1">
    <citation type="submission" date="2016-10" db="EMBL/GenBank/DDBJ databases">
        <authorList>
            <person name="de Groot N.N."/>
        </authorList>
    </citation>
    <scope>NUCLEOTIDE SEQUENCE [LARGE SCALE GENOMIC DNA]</scope>
    <source>
        <strain evidence="2 3">DSM 3217</strain>
    </source>
</reference>
<proteinExistence type="predicted"/>
<dbReference type="Proteomes" id="UP000199228">
    <property type="component" value="Unassembled WGS sequence"/>
</dbReference>
<sequence>MNRELDLNIDGKYYNNLDVEGFSQMLKNPSYCYKFYWLEAIVKMISKDVVKTSFNDIIDEMICNAWYTVLEFHVHLSGFLLGEPRDALELAVITLHKLSGLRADADADSIRNEICKYDKELRTYKNRLTKNVPYRALSGFFDNAKHNVDWGRTGALIKYAQLLNQSTPLPYIIGERTGLKREVTFSDEWINLIKDNTVSILGWIQFEKVKWLQSNNPEVPSLVYKLAPMDEKMRKLNHVRVLWELILEKQPIMDVFTDTPIEKGNYDIDHFIPWSFVMNDELWNLMPMDSSLNSSKSNKLPDWNRFFGKFAKNQFILYDLINDESHPQIRNSFEKCYKDNLHSIWANQELYRRGNTQTEFYNILEKNMQPVYDSARRQGYMVW</sequence>
<evidence type="ECO:0000313" key="3">
    <source>
        <dbReference type="Proteomes" id="UP000199228"/>
    </source>
</evidence>
<dbReference type="Gene3D" id="1.10.30.50">
    <property type="match status" value="1"/>
</dbReference>
<keyword evidence="2" id="KW-0540">Nuclease</keyword>
<dbReference type="Pfam" id="PF13395">
    <property type="entry name" value="HNH_4"/>
    <property type="match status" value="1"/>
</dbReference>
<evidence type="ECO:0000259" key="1">
    <source>
        <dbReference type="Pfam" id="PF13395"/>
    </source>
</evidence>
<dbReference type="GO" id="GO:0004519">
    <property type="term" value="F:endonuclease activity"/>
    <property type="evidence" value="ECO:0007669"/>
    <property type="project" value="UniProtKB-KW"/>
</dbReference>